<organism evidence="1 2">
    <name type="scientific">Gigaspora margarita</name>
    <dbReference type="NCBI Taxonomy" id="4874"/>
    <lineage>
        <taxon>Eukaryota</taxon>
        <taxon>Fungi</taxon>
        <taxon>Fungi incertae sedis</taxon>
        <taxon>Mucoromycota</taxon>
        <taxon>Glomeromycotina</taxon>
        <taxon>Glomeromycetes</taxon>
        <taxon>Diversisporales</taxon>
        <taxon>Gigasporaceae</taxon>
        <taxon>Gigaspora</taxon>
    </lineage>
</organism>
<reference evidence="1 2" key="1">
    <citation type="submission" date="2021-06" db="EMBL/GenBank/DDBJ databases">
        <authorList>
            <person name="Kallberg Y."/>
            <person name="Tangrot J."/>
            <person name="Rosling A."/>
        </authorList>
    </citation>
    <scope>NUCLEOTIDE SEQUENCE [LARGE SCALE GENOMIC DNA]</scope>
    <source>
        <strain evidence="1 2">120-4 pot B 10/14</strain>
    </source>
</reference>
<evidence type="ECO:0000313" key="1">
    <source>
        <dbReference type="EMBL" id="CAG8856863.1"/>
    </source>
</evidence>
<gene>
    <name evidence="1" type="ORF">GMARGA_LOCUS45684</name>
</gene>
<sequence length="99" mass="11749">AFFLLDNCIFGLHFNNSKDPKDGSDELDLSCWENWKMQLKEEKSRVPSIHVKEHKDEKYYGIIWDTAVTIVSRSFDDETIPIRWALWNIFQSLIDENIN</sequence>
<dbReference type="Proteomes" id="UP000789901">
    <property type="component" value="Unassembled WGS sequence"/>
</dbReference>
<name>A0ABN7XNG2_GIGMA</name>
<comment type="caution">
    <text evidence="1">The sequence shown here is derived from an EMBL/GenBank/DDBJ whole genome shotgun (WGS) entry which is preliminary data.</text>
</comment>
<evidence type="ECO:0000313" key="2">
    <source>
        <dbReference type="Proteomes" id="UP000789901"/>
    </source>
</evidence>
<dbReference type="EMBL" id="CAJVQB010164715">
    <property type="protein sequence ID" value="CAG8856863.1"/>
    <property type="molecule type" value="Genomic_DNA"/>
</dbReference>
<feature type="non-terminal residue" evidence="1">
    <location>
        <position position="99"/>
    </location>
</feature>
<keyword evidence="2" id="KW-1185">Reference proteome</keyword>
<proteinExistence type="predicted"/>
<accession>A0ABN7XNG2</accession>
<protein>
    <submittedName>
        <fullName evidence="1">29980_t:CDS:1</fullName>
    </submittedName>
</protein>
<feature type="non-terminal residue" evidence="1">
    <location>
        <position position="1"/>
    </location>
</feature>